<dbReference type="Pfam" id="PF13927">
    <property type="entry name" value="Ig_3"/>
    <property type="match status" value="1"/>
</dbReference>
<feature type="compositionally biased region" description="Low complexity" evidence="2">
    <location>
        <begin position="822"/>
        <end position="834"/>
    </location>
</feature>
<dbReference type="InterPro" id="IPR003598">
    <property type="entry name" value="Ig_sub2"/>
</dbReference>
<dbReference type="Proteomes" id="UP000679335">
    <property type="component" value="Chromosome"/>
</dbReference>
<dbReference type="SMART" id="SM00409">
    <property type="entry name" value="IG"/>
    <property type="match status" value="7"/>
</dbReference>
<dbReference type="RefSeq" id="WP_208197050.1">
    <property type="nucleotide sequence ID" value="NZ_CP076023.1"/>
</dbReference>
<protein>
    <submittedName>
        <fullName evidence="5">Immunoglobulin domain-containing protein</fullName>
    </submittedName>
</protein>
<keyword evidence="3" id="KW-0812">Transmembrane</keyword>
<dbReference type="InterPro" id="IPR036179">
    <property type="entry name" value="Ig-like_dom_sf"/>
</dbReference>
<feature type="domain" description="Ig-like" evidence="4">
    <location>
        <begin position="359"/>
        <end position="449"/>
    </location>
</feature>
<dbReference type="Gene3D" id="2.60.40.10">
    <property type="entry name" value="Immunoglobulins"/>
    <property type="match status" value="6"/>
</dbReference>
<feature type="domain" description="Ig-like" evidence="4">
    <location>
        <begin position="454"/>
        <end position="534"/>
    </location>
</feature>
<evidence type="ECO:0000313" key="6">
    <source>
        <dbReference type="Proteomes" id="UP000679335"/>
    </source>
</evidence>
<organism evidence="5 6">
    <name type="scientific">Cellulomonas dongxiuzhuiae</name>
    <dbReference type="NCBI Taxonomy" id="2819979"/>
    <lineage>
        <taxon>Bacteria</taxon>
        <taxon>Bacillati</taxon>
        <taxon>Actinomycetota</taxon>
        <taxon>Actinomycetes</taxon>
        <taxon>Micrococcales</taxon>
        <taxon>Cellulomonadaceae</taxon>
        <taxon>Cellulomonas</taxon>
    </lineage>
</organism>
<gene>
    <name evidence="5" type="ORF">KKR89_02075</name>
</gene>
<dbReference type="PROSITE" id="PS50835">
    <property type="entry name" value="IG_LIKE"/>
    <property type="match status" value="4"/>
</dbReference>
<dbReference type="PANTHER" id="PTHR10075">
    <property type="entry name" value="BASIGIN RELATED"/>
    <property type="match status" value="1"/>
</dbReference>
<evidence type="ECO:0000313" key="5">
    <source>
        <dbReference type="EMBL" id="QWC16487.1"/>
    </source>
</evidence>
<dbReference type="InterPro" id="IPR013783">
    <property type="entry name" value="Ig-like_fold"/>
</dbReference>
<dbReference type="EMBL" id="CP076023">
    <property type="protein sequence ID" value="QWC16487.1"/>
    <property type="molecule type" value="Genomic_DNA"/>
</dbReference>
<keyword evidence="3" id="KW-1133">Transmembrane helix</keyword>
<proteinExistence type="predicted"/>
<dbReference type="PANTHER" id="PTHR10075:SF103">
    <property type="entry name" value="ROUNDABOUT HOMOLOG 4"/>
    <property type="match status" value="1"/>
</dbReference>
<dbReference type="InterPro" id="IPR007110">
    <property type="entry name" value="Ig-like_dom"/>
</dbReference>
<keyword evidence="6" id="KW-1185">Reference proteome</keyword>
<feature type="region of interest" description="Disordered" evidence="2">
    <location>
        <begin position="638"/>
        <end position="667"/>
    </location>
</feature>
<keyword evidence="1" id="KW-0393">Immunoglobulin domain</keyword>
<accession>A0ABX8GKR8</accession>
<dbReference type="Pfam" id="PF07679">
    <property type="entry name" value="I-set"/>
    <property type="match status" value="1"/>
</dbReference>
<feature type="transmembrane region" description="Helical" evidence="3">
    <location>
        <begin position="861"/>
        <end position="881"/>
    </location>
</feature>
<dbReference type="SUPFAM" id="SSF48726">
    <property type="entry name" value="Immunoglobulin"/>
    <property type="match status" value="7"/>
</dbReference>
<dbReference type="SMART" id="SM00408">
    <property type="entry name" value="IGc2"/>
    <property type="match status" value="2"/>
</dbReference>
<feature type="domain" description="Ig-like" evidence="4">
    <location>
        <begin position="635"/>
        <end position="721"/>
    </location>
</feature>
<evidence type="ECO:0000256" key="3">
    <source>
        <dbReference type="SAM" id="Phobius"/>
    </source>
</evidence>
<feature type="region of interest" description="Disordered" evidence="2">
    <location>
        <begin position="820"/>
        <end position="848"/>
    </location>
</feature>
<name>A0ABX8GKR8_9CELL</name>
<dbReference type="InterPro" id="IPR003599">
    <property type="entry name" value="Ig_sub"/>
</dbReference>
<dbReference type="InterPro" id="IPR013098">
    <property type="entry name" value="Ig_I-set"/>
</dbReference>
<reference evidence="5 6" key="1">
    <citation type="submission" date="2021-05" db="EMBL/GenBank/DDBJ databases">
        <title>Novel species in genus Cellulomonas.</title>
        <authorList>
            <person name="Zhang G."/>
        </authorList>
    </citation>
    <scope>NUCLEOTIDE SEQUENCE [LARGE SCALE GENOMIC DNA]</scope>
    <source>
        <strain evidence="6">zg-ZUI157</strain>
    </source>
</reference>
<sequence>MTAVDRKPGPTRARARTLPLRRALAVLLAACLGTGILTVAVAAPAAPAAAEPGGRHEYTAPAFTVADNGYSDPDTIVLEVPEGTGILTGASIRMHGGPEGRAETLAIWVETPTGPVLGPGCRDSEGGFSLCQQDILQVSDPAGTWRLYLLDGMPRFDGSVDSYDGLTLSLTTEPYPPAPTITAHPAAEVQATVGTPVTLTSSGSGYPAPQVQWWVVTPDGGDVIPGATSPDYTFTPTSEDHGRAYFATYANRWGSAMTRNAVIIIATLPQITVHPTAAQVQSGQQVRFVSDATSYPEATVQWKRLDAATGAPVDVPGATSKTLTLEEVTFADHGTSYVAVYTNPLGDSWTDPALLQVEPAAASVVTDPVDMTVRAGSPASFTAEATGDGIVSVQWSVATQGSSTFDPIPGATSPTYSLTSASADDDGNVYRAYVSNDHGGEFSASATLHVQYAPVILEHPEPALATREGDAKFTAAASGNPTPTVQWQVSTDDAAPFTDIPGATSPTLELHGLRYADSARYQAVFTNEVDSTTTGWARLRVPGTRPSLTVEPTDQDVLAGTEVTFTAGAAGDPTPSVQWHVITGSGQEPIPGATSATYTFTAGAHDDDTQYYAMFINVAGSVGTMPVTLTVSAAPVVTSSPADRSAPEGTTTTFTSHATGHPAPSVQWQVSTDDGTTFTDIDGATGATLDVVADLDVTGHQYRAVHTNRAGDDISDPATLSVLPLPVVVTEPTPQSATAGGTVTFSVRPDDPTATIQWQVSTDGGLTFSDLEGETDGDLTFVATPDLDGNLYRALFTTTGGTTATEASVLTVAAAPAPPLPAEGGAVPPAGTPADVSQPAAGRTPGGTQASALAVTGGDPGLLALAAGLLAALGLAGVTIARRRTAR</sequence>
<keyword evidence="3" id="KW-0472">Membrane</keyword>
<evidence type="ECO:0000256" key="2">
    <source>
        <dbReference type="SAM" id="MobiDB-lite"/>
    </source>
</evidence>
<evidence type="ECO:0000256" key="1">
    <source>
        <dbReference type="ARBA" id="ARBA00023319"/>
    </source>
</evidence>
<feature type="domain" description="Ig-like" evidence="4">
    <location>
        <begin position="269"/>
        <end position="335"/>
    </location>
</feature>
<evidence type="ECO:0000259" key="4">
    <source>
        <dbReference type="PROSITE" id="PS50835"/>
    </source>
</evidence>